<evidence type="ECO:0000313" key="1">
    <source>
        <dbReference type="EMBL" id="KAJ3479420.1"/>
    </source>
</evidence>
<dbReference type="Proteomes" id="UP001212997">
    <property type="component" value="Unassembled WGS sequence"/>
</dbReference>
<comment type="caution">
    <text evidence="1">The sequence shown here is derived from an EMBL/GenBank/DDBJ whole genome shotgun (WGS) entry which is preliminary data.</text>
</comment>
<reference evidence="1" key="1">
    <citation type="submission" date="2022-07" db="EMBL/GenBank/DDBJ databases">
        <title>Genome Sequence of Physisporinus lineatus.</title>
        <authorList>
            <person name="Buettner E."/>
        </authorList>
    </citation>
    <scope>NUCLEOTIDE SEQUENCE</scope>
    <source>
        <strain evidence="1">VT162</strain>
    </source>
</reference>
<dbReference type="EMBL" id="JANAWD010000440">
    <property type="protein sequence ID" value="KAJ3479420.1"/>
    <property type="molecule type" value="Genomic_DNA"/>
</dbReference>
<name>A0AAD5UYF4_9APHY</name>
<dbReference type="AlphaFoldDB" id="A0AAD5UYF4"/>
<evidence type="ECO:0000313" key="2">
    <source>
        <dbReference type="Proteomes" id="UP001212997"/>
    </source>
</evidence>
<keyword evidence="2" id="KW-1185">Reference proteome</keyword>
<gene>
    <name evidence="1" type="ORF">NLI96_g9076</name>
</gene>
<protein>
    <submittedName>
        <fullName evidence="1">Uncharacterized protein</fullName>
    </submittedName>
</protein>
<proteinExistence type="predicted"/>
<sequence>MSADRNRLDDYYYQYETVSPPREMGQDISEVLYPRFPTEDIFIAFVSACLGKMETEPSRFIDFQEYVWLKLQELQIAIYRKKTSRKRVANLRARHGF</sequence>
<organism evidence="1 2">
    <name type="scientific">Meripilus lineatus</name>
    <dbReference type="NCBI Taxonomy" id="2056292"/>
    <lineage>
        <taxon>Eukaryota</taxon>
        <taxon>Fungi</taxon>
        <taxon>Dikarya</taxon>
        <taxon>Basidiomycota</taxon>
        <taxon>Agaricomycotina</taxon>
        <taxon>Agaricomycetes</taxon>
        <taxon>Polyporales</taxon>
        <taxon>Meripilaceae</taxon>
        <taxon>Meripilus</taxon>
    </lineage>
</organism>
<accession>A0AAD5UYF4</accession>